<dbReference type="OrthoDB" id="9800107at2"/>
<evidence type="ECO:0000259" key="1">
    <source>
        <dbReference type="Pfam" id="PF01551"/>
    </source>
</evidence>
<feature type="domain" description="M23ase beta-sheet core" evidence="1">
    <location>
        <begin position="70"/>
        <end position="168"/>
    </location>
</feature>
<dbReference type="Pfam" id="PF01551">
    <property type="entry name" value="Peptidase_M23"/>
    <property type="match status" value="1"/>
</dbReference>
<dbReference type="InterPro" id="IPR016047">
    <property type="entry name" value="M23ase_b-sheet_dom"/>
</dbReference>
<dbReference type="SUPFAM" id="SSF51261">
    <property type="entry name" value="Duplicated hybrid motif"/>
    <property type="match status" value="1"/>
</dbReference>
<dbReference type="Proteomes" id="UP000091926">
    <property type="component" value="Chromosome"/>
</dbReference>
<dbReference type="CDD" id="cd12797">
    <property type="entry name" value="M23_peptidase"/>
    <property type="match status" value="1"/>
</dbReference>
<dbReference type="GO" id="GO:0004222">
    <property type="term" value="F:metalloendopeptidase activity"/>
    <property type="evidence" value="ECO:0007669"/>
    <property type="project" value="TreeGrafter"/>
</dbReference>
<dbReference type="AlphaFoldDB" id="A0A193GA69"/>
<evidence type="ECO:0000313" key="3">
    <source>
        <dbReference type="Proteomes" id="UP000091926"/>
    </source>
</evidence>
<organism evidence="2 3">
    <name type="scientific">Bordetella flabilis</name>
    <dbReference type="NCBI Taxonomy" id="463014"/>
    <lineage>
        <taxon>Bacteria</taxon>
        <taxon>Pseudomonadati</taxon>
        <taxon>Pseudomonadota</taxon>
        <taxon>Betaproteobacteria</taxon>
        <taxon>Burkholderiales</taxon>
        <taxon>Alcaligenaceae</taxon>
        <taxon>Bordetella</taxon>
    </lineage>
</organism>
<gene>
    <name evidence="2" type="ORF">BAU07_04835</name>
</gene>
<dbReference type="PANTHER" id="PTHR21666:SF268">
    <property type="entry name" value="PEPTIDASE M23 DOMAIN-CONTAINING PROTEIN"/>
    <property type="match status" value="1"/>
</dbReference>
<dbReference type="RefSeq" id="WP_066654589.1">
    <property type="nucleotide sequence ID" value="NZ_CBCSCL010000022.1"/>
</dbReference>
<proteinExistence type="predicted"/>
<dbReference type="InterPro" id="IPR011055">
    <property type="entry name" value="Dup_hybrid_motif"/>
</dbReference>
<keyword evidence="3" id="KW-1185">Reference proteome</keyword>
<dbReference type="EMBL" id="CP016172">
    <property type="protein sequence ID" value="ANN76528.1"/>
    <property type="molecule type" value="Genomic_DNA"/>
</dbReference>
<protein>
    <submittedName>
        <fullName evidence="2">Peptidase M23</fullName>
    </submittedName>
</protein>
<name>A0A193GA69_9BORD</name>
<dbReference type="PANTHER" id="PTHR21666">
    <property type="entry name" value="PEPTIDASE-RELATED"/>
    <property type="match status" value="1"/>
</dbReference>
<dbReference type="InterPro" id="IPR050570">
    <property type="entry name" value="Cell_wall_metabolism_enzyme"/>
</dbReference>
<accession>A0A193GA69</accession>
<evidence type="ECO:0000313" key="2">
    <source>
        <dbReference type="EMBL" id="ANN76528.1"/>
    </source>
</evidence>
<dbReference type="Gene3D" id="2.70.70.10">
    <property type="entry name" value="Glucose Permease (Domain IIA)"/>
    <property type="match status" value="1"/>
</dbReference>
<sequence length="187" mass="20073">MATVLRLLIVIALAAGAWWLWPRLPDAWRAPWHMARLSLQEAPNSLPVPVSGVTPRQLVDTWNAARSEGRKHQGIDIFARRGTPVLSATEGVVTRVGTNSLGGKVVWVYGPGRQMHYYAHLDDYADVQPGDHVVAGTPLGYVGNTGNARTTPPHLHYGVYAPGGAINPYPLLTAPPRTAGTPSPAPP</sequence>
<dbReference type="KEGG" id="bfz:BAU07_04835"/>
<dbReference type="STRING" id="463014.BAU07_04835"/>
<reference evidence="2 3" key="1">
    <citation type="submission" date="2016-06" db="EMBL/GenBank/DDBJ databases">
        <title>Complete genome sequences of Bordetella bronchialis and Bordetella flabilis.</title>
        <authorList>
            <person name="LiPuma J.J."/>
            <person name="Spilker T."/>
        </authorList>
    </citation>
    <scope>NUCLEOTIDE SEQUENCE [LARGE SCALE GENOMIC DNA]</scope>
    <source>
        <strain evidence="2 3">AU10664</strain>
    </source>
</reference>